<gene>
    <name evidence="2" type="ORF">Moumou_00892</name>
</gene>
<dbReference type="GeneID" id="14446146"/>
<evidence type="ECO:0000313" key="2">
    <source>
        <dbReference type="EMBL" id="AGC02407.1"/>
    </source>
</evidence>
<reference evidence="2 3" key="1">
    <citation type="journal article" date="2012" name="Genome Biol. Evol.">
        <title>Related Giant Viruses in Distant Locations and Different Habitats: Acanthamoeba polyphaga moumouvirus Represents a Third Lineage of the Mimiviridae That Is Close to the Megavirus Lineage.</title>
        <authorList>
            <person name="Yoosuf N."/>
            <person name="Yutin N."/>
            <person name="Colson P."/>
            <person name="Shabalina S.A."/>
            <person name="Pagnier I."/>
            <person name="Robert C."/>
            <person name="Azza S."/>
            <person name="Klose T."/>
            <person name="Wong J."/>
            <person name="Rossmann M.G."/>
            <person name="La Scola B."/>
            <person name="Raoult D."/>
            <person name="Koonin E.V."/>
        </authorList>
    </citation>
    <scope>NUCLEOTIDE SEQUENCE [LARGE SCALE GENOMIC DNA]</scope>
    <source>
        <strain evidence="2 3">M10A</strain>
    </source>
</reference>
<dbReference type="Proteomes" id="UP000201640">
    <property type="component" value="Segment"/>
</dbReference>
<organism evidence="2 3">
    <name type="scientific">Acanthamoeba polyphaga moumouvirus</name>
    <dbReference type="NCBI Taxonomy" id="1269028"/>
    <lineage>
        <taxon>Viruses</taxon>
        <taxon>Varidnaviria</taxon>
        <taxon>Bamfordvirae</taxon>
        <taxon>Nucleocytoviricota</taxon>
        <taxon>Megaviricetes</taxon>
        <taxon>Imitervirales</taxon>
        <taxon>Mimiviridae</taxon>
        <taxon>Megamimivirinae</taxon>
        <taxon>Moumouvirus</taxon>
    </lineage>
</organism>
<dbReference type="KEGG" id="vg:14446146"/>
<dbReference type="GO" id="GO:0051260">
    <property type="term" value="P:protein homooligomerization"/>
    <property type="evidence" value="ECO:0007669"/>
    <property type="project" value="InterPro"/>
</dbReference>
<name>L7RDH7_9VIRU</name>
<feature type="domain" description="Potassium channel tetramerisation-type BTB" evidence="1">
    <location>
        <begin position="80"/>
        <end position="158"/>
    </location>
</feature>
<dbReference type="Pfam" id="PF02214">
    <property type="entry name" value="BTB_2"/>
    <property type="match status" value="1"/>
</dbReference>
<dbReference type="Gene3D" id="3.30.710.10">
    <property type="entry name" value="Potassium Channel Kv1.1, Chain A"/>
    <property type="match status" value="1"/>
</dbReference>
<dbReference type="InterPro" id="IPR003131">
    <property type="entry name" value="T1-type_BTB"/>
</dbReference>
<evidence type="ECO:0000313" key="3">
    <source>
        <dbReference type="Proteomes" id="UP000201640"/>
    </source>
</evidence>
<sequence>MSDIIFVHCKDKILQTTRSTLSKNKILSEKIIKDKLVLDLPSETVLIILNYLRTLYLPSNIENIRSILQEYHILEKNTFIDINIGGIIYTVDKDLLVCNLKYFENFFNYHIVTDYSNLLIDRCPELFAEVLAFIKNPNNYEITDQLKLELDYYQYNHDLSFDEFLDISKIKIINFNINHNDPKIPIKYRYGMQKNDLKFNVIHTDLYTIYEKINNVEKISVLIFVVDDIKYIKDIGININFASYQYYLNYDHLLTLGIVSIDKKNGLICLYLEKIKSGFYSIYISNDIIIKNVIPFAEKDSLYCNNILYKLVDKSGPLFNFTYKIKYKEDNKFIFTVDEILNDINAKFPAINLGKYYKYTTKGNNEFCAHKKINCIFDIKLKVKNSEDNDIYRVDLLEDKTLIASSSVKKENDYYLINFMENKNIGAEYHLDCDFKMSFIVYTFNPKIKICVHYKYFTTATSINEPESIKEKIETETS</sequence>
<accession>L7RDH7</accession>
<dbReference type="RefSeq" id="YP_007354843.1">
    <property type="nucleotide sequence ID" value="NC_020104.1"/>
</dbReference>
<evidence type="ECO:0000259" key="1">
    <source>
        <dbReference type="Pfam" id="PF02214"/>
    </source>
</evidence>
<protein>
    <submittedName>
        <fullName evidence="2">BTB family protein</fullName>
    </submittedName>
</protein>
<dbReference type="EMBL" id="JX962719">
    <property type="protein sequence ID" value="AGC02407.1"/>
    <property type="molecule type" value="Genomic_DNA"/>
</dbReference>
<keyword evidence="3" id="KW-1185">Reference proteome</keyword>
<dbReference type="InterPro" id="IPR011333">
    <property type="entry name" value="SKP1/BTB/POZ_sf"/>
</dbReference>
<proteinExistence type="predicted"/>
<dbReference type="SUPFAM" id="SSF54695">
    <property type="entry name" value="POZ domain"/>
    <property type="match status" value="1"/>
</dbReference>